<accession>A0A3M8P6R1</accession>
<keyword evidence="1" id="KW-0812">Transmembrane</keyword>
<dbReference type="RefSeq" id="WP_123165460.1">
    <property type="nucleotide sequence ID" value="NZ_RIAX01000006.1"/>
</dbReference>
<evidence type="ECO:0000313" key="3">
    <source>
        <dbReference type="Proteomes" id="UP000275473"/>
    </source>
</evidence>
<reference evidence="2 3" key="1">
    <citation type="journal article" date="2018" name="Int. J. Syst. Evol. Microbiol.">
        <title>Planococcus salinus sp. nov., a moderately halophilic bacterium isolated from a saline-alkali soil.</title>
        <authorList>
            <person name="Gan L."/>
        </authorList>
    </citation>
    <scope>NUCLEOTIDE SEQUENCE [LARGE SCALE GENOMIC DNA]</scope>
    <source>
        <strain evidence="2 3">LCB217</strain>
    </source>
</reference>
<gene>
    <name evidence="2" type="ORF">EEX84_09800</name>
</gene>
<name>A0A3M8P6R1_9BACL</name>
<feature type="transmembrane region" description="Helical" evidence="1">
    <location>
        <begin position="70"/>
        <end position="94"/>
    </location>
</feature>
<proteinExistence type="predicted"/>
<dbReference type="OrthoDB" id="2428293at2"/>
<feature type="transmembrane region" description="Helical" evidence="1">
    <location>
        <begin position="6"/>
        <end position="24"/>
    </location>
</feature>
<dbReference type="Proteomes" id="UP000275473">
    <property type="component" value="Unassembled WGS sequence"/>
</dbReference>
<keyword evidence="1" id="KW-1133">Transmembrane helix</keyword>
<evidence type="ECO:0000313" key="2">
    <source>
        <dbReference type="EMBL" id="RNF39369.1"/>
    </source>
</evidence>
<protein>
    <submittedName>
        <fullName evidence="2">Uncharacterized protein</fullName>
    </submittedName>
</protein>
<keyword evidence="1" id="KW-0472">Membrane</keyword>
<organism evidence="2 3">
    <name type="scientific">Planococcus salinus</name>
    <dbReference type="NCBI Taxonomy" id="1848460"/>
    <lineage>
        <taxon>Bacteria</taxon>
        <taxon>Bacillati</taxon>
        <taxon>Bacillota</taxon>
        <taxon>Bacilli</taxon>
        <taxon>Bacillales</taxon>
        <taxon>Caryophanaceae</taxon>
        <taxon>Planococcus</taxon>
    </lineage>
</organism>
<dbReference type="AlphaFoldDB" id="A0A3M8P6R1"/>
<keyword evidence="3" id="KW-1185">Reference proteome</keyword>
<sequence>MQPYTFFYVMIALIFTIVIFNKYLPWWGKSLILAYYVGVSYFFITEKNRIDGEYEDVLPVPEEYWEKNTGWVVTISDFLFWPLLGILLFIYIRWFISVQTRTAKTFVLLSLIPAAFLFLFFLFFFNFVYGYRP</sequence>
<comment type="caution">
    <text evidence="2">The sequence shown here is derived from an EMBL/GenBank/DDBJ whole genome shotgun (WGS) entry which is preliminary data.</text>
</comment>
<feature type="transmembrane region" description="Helical" evidence="1">
    <location>
        <begin position="106"/>
        <end position="129"/>
    </location>
</feature>
<evidence type="ECO:0000256" key="1">
    <source>
        <dbReference type="SAM" id="Phobius"/>
    </source>
</evidence>
<dbReference type="EMBL" id="RIAX01000006">
    <property type="protein sequence ID" value="RNF39369.1"/>
    <property type="molecule type" value="Genomic_DNA"/>
</dbReference>